<keyword evidence="1" id="KW-0614">Plasmid</keyword>
<dbReference type="RefSeq" id="WP_308469715.1">
    <property type="nucleotide sequence ID" value="NZ_CP121778.1"/>
</dbReference>
<dbReference type="EMBL" id="CP121778">
    <property type="protein sequence ID" value="WMG20101.1"/>
    <property type="molecule type" value="Genomic_DNA"/>
</dbReference>
<reference evidence="1 2" key="1">
    <citation type="submission" date="2023-04" db="EMBL/GenBank/DDBJ databases">
        <title>Acinetobacter johnsonii isolate AYTCM encoding NDM-1, OXA-58 and PER-1.</title>
        <authorList>
            <person name="Tian C."/>
            <person name="Wang S."/>
            <person name="Fan X."/>
            <person name="Xia D."/>
        </authorList>
    </citation>
    <scope>NUCLEOTIDE SEQUENCE [LARGE SCALE GENOMIC DNA]</scope>
    <source>
        <strain evidence="1 2">AYTCM</strain>
        <plasmid evidence="1 2">pAYTCM-2</plasmid>
    </source>
</reference>
<protein>
    <recommendedName>
        <fullName evidence="3">Carbohydrate-binding protein</fullName>
    </recommendedName>
</protein>
<name>A0AAJ6II00_ACIJO</name>
<dbReference type="Proteomes" id="UP001244586">
    <property type="component" value="Plasmid pAYTCM-2"/>
</dbReference>
<geneLocation type="plasmid" evidence="1 2">
    <name>pAYTCM-2</name>
</geneLocation>
<keyword evidence="2" id="KW-1185">Reference proteome</keyword>
<proteinExistence type="predicted"/>
<evidence type="ECO:0000313" key="2">
    <source>
        <dbReference type="Proteomes" id="UP001244586"/>
    </source>
</evidence>
<dbReference type="AlphaFoldDB" id="A0AAJ6II00"/>
<evidence type="ECO:0000313" key="1">
    <source>
        <dbReference type="EMBL" id="WMG20101.1"/>
    </source>
</evidence>
<sequence>MAKINLIKNNFTSGELSPHIWMRTDLQQYRNGTKEMLNFLPIVEGGLKRRGGTQALAITAGAVRILPFIISHSIAYLLAFKPNQIDVLDTNGSLVRSLSTSYTAQEIQEISYCQNRYQFFIAHSNHPLAWLRASEDLTNWSYDSFDFYVPPLEEVETPTLPLKPNEKSAGKTVTLAASPYDIYDNTKRYQVGDICHYTINNVKRYFKALRITQGNTPTLGSYDDSGHTPDYNWTETTVTEAQAFTATDVNKFVFINEGIVRIDQYVSPSTVRGEILLKLNTDIEAIGNSWNLKQDIFELNLGYPRAVTMYQQRLVIAGTKTYPNYVWLSRVGDVTNFLPTVADGDSFTVSASSDQLTNVLHLAQSRGICVMTGGSELVISSQNAMTPTNTSILEHTSFGSTENIKPIKVGSELIFIQRGAERVRTLLYDYSIDSLTSSELTVLASHIAKNNGGFKEMAYAAEPDSIIWFVLNSGKIASLTLNREQSVIAWSTHDIGGTVLSVTSLPSTTGSDRLYFLVNRNGTVQIEQMKQELLLDSVIQVQVQHNKPCIVEHPQIGILGNDIAAYYKDGNTTYSLPILKREGNTLTIDCEMAVNTIYIGRKFTSRVSLFAPELQGSPATSSPSMIKINNINLYLYESINPSVNGEMVELKQFTDNVFEAPKPFTGNKRIEMNGWADFDNFKLEIEQSEPLPLHITAIVMEQNINDR</sequence>
<evidence type="ECO:0008006" key="3">
    <source>
        <dbReference type="Google" id="ProtNLM"/>
    </source>
</evidence>
<organism evidence="1 2">
    <name type="scientific">Acinetobacter johnsonii</name>
    <dbReference type="NCBI Taxonomy" id="40214"/>
    <lineage>
        <taxon>Bacteria</taxon>
        <taxon>Pseudomonadati</taxon>
        <taxon>Pseudomonadota</taxon>
        <taxon>Gammaproteobacteria</taxon>
        <taxon>Moraxellales</taxon>
        <taxon>Moraxellaceae</taxon>
        <taxon>Acinetobacter</taxon>
    </lineage>
</organism>
<gene>
    <name evidence="1" type="ORF">QBJ73_19145</name>
</gene>
<accession>A0AAJ6II00</accession>